<evidence type="ECO:0000256" key="1">
    <source>
        <dbReference type="ARBA" id="ARBA00004651"/>
    </source>
</evidence>
<dbReference type="SUPFAM" id="SSF103473">
    <property type="entry name" value="MFS general substrate transporter"/>
    <property type="match status" value="1"/>
</dbReference>
<name>A0A2K8N8Y6_9BACL</name>
<dbReference type="EMBL" id="CP024955">
    <property type="protein sequence ID" value="ATY85753.1"/>
    <property type="molecule type" value="Genomic_DNA"/>
</dbReference>
<dbReference type="PROSITE" id="PS50850">
    <property type="entry name" value="MFS"/>
    <property type="match status" value="1"/>
</dbReference>
<feature type="transmembrane region" description="Helical" evidence="8">
    <location>
        <begin position="179"/>
        <end position="201"/>
    </location>
</feature>
<feature type="transmembrane region" description="Helical" evidence="8">
    <location>
        <begin position="404"/>
        <end position="425"/>
    </location>
</feature>
<keyword evidence="2" id="KW-0813">Transport</keyword>
<dbReference type="RefSeq" id="WP_100668511.1">
    <property type="nucleotide sequence ID" value="NZ_CP024955.1"/>
</dbReference>
<keyword evidence="5 8" id="KW-0472">Membrane</keyword>
<accession>A0A2K8N8Y6</accession>
<protein>
    <recommendedName>
        <fullName evidence="7">Putative tartrate transporter</fullName>
    </recommendedName>
</protein>
<dbReference type="InterPro" id="IPR011701">
    <property type="entry name" value="MFS"/>
</dbReference>
<feature type="transmembrane region" description="Helical" evidence="8">
    <location>
        <begin position="372"/>
        <end position="392"/>
    </location>
</feature>
<dbReference type="Gene3D" id="1.20.1250.20">
    <property type="entry name" value="MFS general substrate transporter like domains"/>
    <property type="match status" value="2"/>
</dbReference>
<organism evidence="10 11">
    <name type="scientific">Kyrpidia spormannii</name>
    <dbReference type="NCBI Taxonomy" id="2055160"/>
    <lineage>
        <taxon>Bacteria</taxon>
        <taxon>Bacillati</taxon>
        <taxon>Bacillota</taxon>
        <taxon>Bacilli</taxon>
        <taxon>Bacillales</taxon>
        <taxon>Alicyclobacillaceae</taxon>
        <taxon>Kyrpidia</taxon>
    </lineage>
</organism>
<dbReference type="OrthoDB" id="9773404at2"/>
<dbReference type="GO" id="GO:0022857">
    <property type="term" value="F:transmembrane transporter activity"/>
    <property type="evidence" value="ECO:0007669"/>
    <property type="project" value="InterPro"/>
</dbReference>
<keyword evidence="11" id="KW-1185">Reference proteome</keyword>
<dbReference type="Pfam" id="PF07690">
    <property type="entry name" value="MFS_1"/>
    <property type="match status" value="1"/>
</dbReference>
<feature type="domain" description="Major facilitator superfamily (MFS) profile" evidence="9">
    <location>
        <begin position="21"/>
        <end position="428"/>
    </location>
</feature>
<dbReference type="InterPro" id="IPR036259">
    <property type="entry name" value="MFS_trans_sf"/>
</dbReference>
<comment type="function">
    <text evidence="6">Component of the tartrate utilization system and may allow entry of tartrate and tartrate dehydrogenase.</text>
</comment>
<dbReference type="CDD" id="cd17319">
    <property type="entry name" value="MFS_ExuT_GudP_like"/>
    <property type="match status" value="1"/>
</dbReference>
<dbReference type="FunFam" id="1.20.1250.20:FF:000018">
    <property type="entry name" value="MFS transporter permease"/>
    <property type="match status" value="1"/>
</dbReference>
<dbReference type="Proteomes" id="UP000231932">
    <property type="component" value="Chromosome"/>
</dbReference>
<evidence type="ECO:0000256" key="5">
    <source>
        <dbReference type="ARBA" id="ARBA00023136"/>
    </source>
</evidence>
<feature type="transmembrane region" description="Helical" evidence="8">
    <location>
        <begin position="278"/>
        <end position="302"/>
    </location>
</feature>
<comment type="subcellular location">
    <subcellularLocation>
        <location evidence="1">Cell membrane</location>
        <topology evidence="1">Multi-pass membrane protein</topology>
    </subcellularLocation>
</comment>
<dbReference type="FunFam" id="1.20.1250.20:FF:000126">
    <property type="entry name" value="MFS transporter permease"/>
    <property type="match status" value="1"/>
</dbReference>
<feature type="transmembrane region" description="Helical" evidence="8">
    <location>
        <begin position="314"/>
        <end position="331"/>
    </location>
</feature>
<feature type="transmembrane region" description="Helical" evidence="8">
    <location>
        <begin position="247"/>
        <end position="272"/>
    </location>
</feature>
<reference evidence="11" key="1">
    <citation type="submission" date="2017-11" db="EMBL/GenBank/DDBJ databases">
        <title>Complete Genome Sequence of Kyrpidia sp. Strain EA-1, a thermophilic, hydrogen-oxidizing Bacterium, isolated from the Azores.</title>
        <authorList>
            <person name="Reiner J.E."/>
            <person name="Lapp C.J."/>
            <person name="Bunk B."/>
            <person name="Gescher J."/>
        </authorList>
    </citation>
    <scope>NUCLEOTIDE SEQUENCE [LARGE SCALE GENOMIC DNA]</scope>
    <source>
        <strain evidence="11">EA-1</strain>
    </source>
</reference>
<evidence type="ECO:0000313" key="11">
    <source>
        <dbReference type="Proteomes" id="UP000231932"/>
    </source>
</evidence>
<dbReference type="InterPro" id="IPR020846">
    <property type="entry name" value="MFS_dom"/>
</dbReference>
<evidence type="ECO:0000259" key="9">
    <source>
        <dbReference type="PROSITE" id="PS50850"/>
    </source>
</evidence>
<keyword evidence="4 8" id="KW-1133">Transmembrane helix</keyword>
<evidence type="ECO:0000256" key="2">
    <source>
        <dbReference type="ARBA" id="ARBA00022448"/>
    </source>
</evidence>
<evidence type="ECO:0000256" key="6">
    <source>
        <dbReference type="ARBA" id="ARBA00058119"/>
    </source>
</evidence>
<keyword evidence="3 8" id="KW-0812">Transmembrane</keyword>
<evidence type="ECO:0000313" key="10">
    <source>
        <dbReference type="EMBL" id="ATY85753.1"/>
    </source>
</evidence>
<evidence type="ECO:0000256" key="8">
    <source>
        <dbReference type="SAM" id="Phobius"/>
    </source>
</evidence>
<dbReference type="AlphaFoldDB" id="A0A2K8N8Y6"/>
<feature type="transmembrane region" description="Helical" evidence="8">
    <location>
        <begin position="87"/>
        <end position="106"/>
    </location>
</feature>
<dbReference type="GO" id="GO:0005886">
    <property type="term" value="C:plasma membrane"/>
    <property type="evidence" value="ECO:0007669"/>
    <property type="project" value="UniProtKB-SubCell"/>
</dbReference>
<feature type="transmembrane region" description="Helical" evidence="8">
    <location>
        <begin position="337"/>
        <end position="360"/>
    </location>
</feature>
<evidence type="ECO:0000256" key="7">
    <source>
        <dbReference type="ARBA" id="ARBA00074139"/>
    </source>
</evidence>
<dbReference type="PANTHER" id="PTHR43791:SF36">
    <property type="entry name" value="TRANSPORTER, PUTATIVE (AFU_ORTHOLOGUE AFUA_6G08340)-RELATED"/>
    <property type="match status" value="1"/>
</dbReference>
<evidence type="ECO:0000256" key="4">
    <source>
        <dbReference type="ARBA" id="ARBA00022989"/>
    </source>
</evidence>
<gene>
    <name evidence="10" type="ORF">CVV65_13135</name>
</gene>
<feature type="transmembrane region" description="Helical" evidence="8">
    <location>
        <begin position="56"/>
        <end position="75"/>
    </location>
</feature>
<dbReference type="PANTHER" id="PTHR43791">
    <property type="entry name" value="PERMEASE-RELATED"/>
    <property type="match status" value="1"/>
</dbReference>
<dbReference type="KEGG" id="kyr:CVV65_13135"/>
<feature type="transmembrane region" description="Helical" evidence="8">
    <location>
        <begin position="145"/>
        <end position="167"/>
    </location>
</feature>
<evidence type="ECO:0000256" key="3">
    <source>
        <dbReference type="ARBA" id="ARBA00022692"/>
    </source>
</evidence>
<sequence length="434" mass="47551">MSSSATLSIEQRTSNKVRIRILPFMFVLYIISFLDRVNLGYAALDMNKALAITSEQFGLIAGIFFFGYFIFEIPSNVLMHRIGARIWIARILLSWGSVAMLTAVAQNAVHLYILRFLLGVTEAGFFPGMILYLTYWFRGRELAHVVALFMTAVAVSNIIGAPVSGVILDYVDWFGLPGWRWLFILEGAPAVIFGILTFFVLPNRPRDAAWLTEEEKSWLQGELDREAAQKLHQEKMSLGRVFASGRVWLLALIYFADVVGLYGIGFWMPQIIKGLSQYLSNTAVGLLAMIPYLVGVVAMVWSGRDSDRKGERRWHVAVPLLIAGAGMAVLGPVSNPFWAIVLLSITTAAIYSVVGPFWALPNLFLAESTAAVGIAIINSVGNLGGFVGPYIIGALKASTGSVASGLYFLAACLLAGMILVLLLPLRRSVSSRSE</sequence>
<proteinExistence type="predicted"/>
<feature type="transmembrane region" description="Helical" evidence="8">
    <location>
        <begin position="112"/>
        <end position="133"/>
    </location>
</feature>
<feature type="transmembrane region" description="Helical" evidence="8">
    <location>
        <begin position="21"/>
        <end position="44"/>
    </location>
</feature>